<reference evidence="1" key="1">
    <citation type="journal article" date="2020" name="mSystems">
        <title>Genome- and Community-Level Interaction Insights into Carbon Utilization and Element Cycling Functions of Hydrothermarchaeota in Hydrothermal Sediment.</title>
        <authorList>
            <person name="Zhou Z."/>
            <person name="Liu Y."/>
            <person name="Xu W."/>
            <person name="Pan J."/>
            <person name="Luo Z.H."/>
            <person name="Li M."/>
        </authorList>
    </citation>
    <scope>NUCLEOTIDE SEQUENCE [LARGE SCALE GENOMIC DNA]</scope>
    <source>
        <strain evidence="1">SpSt-914</strain>
    </source>
</reference>
<sequence>MVPIKNVLMILLIVATGCGSNERKSTQTRGSSYSEVKMSDDFSALPAALRYPNAQEVGLSSDSEETSVGTQFIMRTSDSFPAVVNFYKQAFSPLHRNSIDSIYKGFGYSGSDEFVTFTAVNEKGNDRLECLVIREPNGALIIIIKYRELGKQRSV</sequence>
<gene>
    <name evidence="1" type="ORF">ENX16_05370</name>
</gene>
<accession>A0A7V3V021</accession>
<protein>
    <submittedName>
        <fullName evidence="1">Uncharacterized protein</fullName>
    </submittedName>
</protein>
<dbReference type="EMBL" id="DTMZ01000123">
    <property type="protein sequence ID" value="HGD13490.1"/>
    <property type="molecule type" value="Genomic_DNA"/>
</dbReference>
<comment type="caution">
    <text evidence="1">The sequence shown here is derived from an EMBL/GenBank/DDBJ whole genome shotgun (WGS) entry which is preliminary data.</text>
</comment>
<dbReference type="AlphaFoldDB" id="A0A7V3V021"/>
<proteinExistence type="predicted"/>
<evidence type="ECO:0000313" key="1">
    <source>
        <dbReference type="EMBL" id="HGD13490.1"/>
    </source>
</evidence>
<name>A0A7V3V021_UNCW3</name>
<organism evidence="1">
    <name type="scientific">candidate division WOR-3 bacterium</name>
    <dbReference type="NCBI Taxonomy" id="2052148"/>
    <lineage>
        <taxon>Bacteria</taxon>
        <taxon>Bacteria division WOR-3</taxon>
    </lineage>
</organism>
<dbReference type="PROSITE" id="PS51257">
    <property type="entry name" value="PROKAR_LIPOPROTEIN"/>
    <property type="match status" value="1"/>
</dbReference>